<name>A0A372IQZ3_9BACT</name>
<gene>
    <name evidence="4" type="ORF">D0Y96_10985</name>
</gene>
<keyword evidence="5" id="KW-1185">Reference proteome</keyword>
<protein>
    <submittedName>
        <fullName evidence="4">Alpha/beta fold hydrolase</fullName>
    </submittedName>
</protein>
<evidence type="ECO:0000313" key="4">
    <source>
        <dbReference type="EMBL" id="RFU17199.1"/>
    </source>
</evidence>
<evidence type="ECO:0000256" key="1">
    <source>
        <dbReference type="ARBA" id="ARBA00010884"/>
    </source>
</evidence>
<dbReference type="PIRSF" id="PIRSF005211">
    <property type="entry name" value="Ab_hydro_YheT"/>
    <property type="match status" value="1"/>
</dbReference>
<dbReference type="InterPro" id="IPR012020">
    <property type="entry name" value="ABHD4"/>
</dbReference>
<accession>A0A372IQZ3</accession>
<dbReference type="Pfam" id="PF00561">
    <property type="entry name" value="Abhydrolase_1"/>
    <property type="match status" value="1"/>
</dbReference>
<dbReference type="OrthoDB" id="332676at2"/>
<evidence type="ECO:0000256" key="2">
    <source>
        <dbReference type="PIRSR" id="PIRSR005211-1"/>
    </source>
</evidence>
<dbReference type="AlphaFoldDB" id="A0A372IQZ3"/>
<comment type="similarity">
    <text evidence="1">Belongs to the AB hydrolase superfamily. AB hydrolase 4 family.</text>
</comment>
<dbReference type="RefSeq" id="WP_117299630.1">
    <property type="nucleotide sequence ID" value="NZ_QVQT02000003.1"/>
</dbReference>
<dbReference type="SUPFAM" id="SSF53474">
    <property type="entry name" value="alpha/beta-Hydrolases"/>
    <property type="match status" value="1"/>
</dbReference>
<dbReference type="EMBL" id="QVQT01000003">
    <property type="protein sequence ID" value="RFU17199.1"/>
    <property type="molecule type" value="Genomic_DNA"/>
</dbReference>
<dbReference type="InterPro" id="IPR000073">
    <property type="entry name" value="AB_hydrolase_1"/>
</dbReference>
<evidence type="ECO:0000259" key="3">
    <source>
        <dbReference type="Pfam" id="PF00561"/>
    </source>
</evidence>
<dbReference type="Proteomes" id="UP000264702">
    <property type="component" value="Unassembled WGS sequence"/>
</dbReference>
<organism evidence="4 5">
    <name type="scientific">Paracidobacterium acidisoli</name>
    <dbReference type="NCBI Taxonomy" id="2303751"/>
    <lineage>
        <taxon>Bacteria</taxon>
        <taxon>Pseudomonadati</taxon>
        <taxon>Acidobacteriota</taxon>
        <taxon>Terriglobia</taxon>
        <taxon>Terriglobales</taxon>
        <taxon>Acidobacteriaceae</taxon>
        <taxon>Paracidobacterium</taxon>
    </lineage>
</organism>
<dbReference type="GO" id="GO:0047372">
    <property type="term" value="F:monoacylglycerol lipase activity"/>
    <property type="evidence" value="ECO:0007669"/>
    <property type="project" value="TreeGrafter"/>
</dbReference>
<evidence type="ECO:0000313" key="5">
    <source>
        <dbReference type="Proteomes" id="UP000264702"/>
    </source>
</evidence>
<keyword evidence="4" id="KW-0378">Hydrolase</keyword>
<dbReference type="GO" id="GO:0034338">
    <property type="term" value="F:short-chain carboxylesterase activity"/>
    <property type="evidence" value="ECO:0007669"/>
    <property type="project" value="TreeGrafter"/>
</dbReference>
<feature type="active site" description="Charge relay system" evidence="2">
    <location>
        <position position="294"/>
    </location>
</feature>
<dbReference type="InterPro" id="IPR029058">
    <property type="entry name" value="AB_hydrolase_fold"/>
</dbReference>
<dbReference type="Gene3D" id="3.40.50.1820">
    <property type="entry name" value="alpha/beta hydrolase"/>
    <property type="match status" value="1"/>
</dbReference>
<feature type="domain" description="AB hydrolase-1" evidence="3">
    <location>
        <begin position="88"/>
        <end position="202"/>
    </location>
</feature>
<dbReference type="PANTHER" id="PTHR10794:SF63">
    <property type="entry name" value="ALPHA_BETA HYDROLASE 1, ISOFORM A"/>
    <property type="match status" value="1"/>
</dbReference>
<dbReference type="InterPro" id="IPR050960">
    <property type="entry name" value="AB_hydrolase_4_sf"/>
</dbReference>
<feature type="active site" description="Charge relay system" evidence="2">
    <location>
        <position position="323"/>
    </location>
</feature>
<dbReference type="PANTHER" id="PTHR10794">
    <property type="entry name" value="ABHYDROLASE DOMAIN-CONTAINING PROTEIN"/>
    <property type="match status" value="1"/>
</dbReference>
<proteinExistence type="inferred from homology"/>
<comment type="caution">
    <text evidence="4">The sequence shown here is derived from an EMBL/GenBank/DDBJ whole genome shotgun (WGS) entry which is preliminary data.</text>
</comment>
<sequence>MTASRNPDDSSLPAQPSAAPLADFIPRRWLSNAHLQTLAGNFLPRRLTLPEPSPLLVEVEGPVAGYGPTQVLCHCHWQPEEVRRERLTLILVHGLEGSSNSQYVVGNTARALAAGLNVVRMNMRSCGGTDHLSPTIYHSGRSGDVQRILETIIREHQLQRIALIGYSMGGNLVLRLAGQLGSSAPPQLRAVIGVSPLMDLALSSAALHEPRNRVYEWHFLRSMVARVRRRMQMYPRIYGAAEVEKIHSLRDFDEYIVAPYGGFAGADDYYYSVASSQFAASLHVPTLILHSIDDPFIRMLPSTRDALLANPRVTFLETQHGGHCAFLAAASGYDGYWAEHTLLRFLLGLASPAVETALSGQTHGS</sequence>
<feature type="active site" description="Charge relay system" evidence="2">
    <location>
        <position position="167"/>
    </location>
</feature>
<reference evidence="4 5" key="1">
    <citation type="submission" date="2018-08" db="EMBL/GenBank/DDBJ databases">
        <title>Acidipila sp. 4G-K13, an acidobacterium isolated from forest soil.</title>
        <authorList>
            <person name="Gao Z.-H."/>
            <person name="Qiu L.-H."/>
        </authorList>
    </citation>
    <scope>NUCLEOTIDE SEQUENCE [LARGE SCALE GENOMIC DNA]</scope>
    <source>
        <strain evidence="4 5">4G-K13</strain>
    </source>
</reference>